<name>A0AAV4SSK6_CAEEX</name>
<accession>A0AAV4SSK6</accession>
<evidence type="ECO:0000313" key="2">
    <source>
        <dbReference type="Proteomes" id="UP001054945"/>
    </source>
</evidence>
<dbReference type="AlphaFoldDB" id="A0AAV4SSK6"/>
<evidence type="ECO:0000313" key="1">
    <source>
        <dbReference type="EMBL" id="GIY35979.1"/>
    </source>
</evidence>
<proteinExistence type="predicted"/>
<reference evidence="1 2" key="1">
    <citation type="submission" date="2021-06" db="EMBL/GenBank/DDBJ databases">
        <title>Caerostris extrusa draft genome.</title>
        <authorList>
            <person name="Kono N."/>
            <person name="Arakawa K."/>
        </authorList>
    </citation>
    <scope>NUCLEOTIDE SEQUENCE [LARGE SCALE GENOMIC DNA]</scope>
</reference>
<keyword evidence="2" id="KW-1185">Reference proteome</keyword>
<dbReference type="Proteomes" id="UP001054945">
    <property type="component" value="Unassembled WGS sequence"/>
</dbReference>
<organism evidence="1 2">
    <name type="scientific">Caerostris extrusa</name>
    <name type="common">Bark spider</name>
    <name type="synonym">Caerostris bankana</name>
    <dbReference type="NCBI Taxonomy" id="172846"/>
    <lineage>
        <taxon>Eukaryota</taxon>
        <taxon>Metazoa</taxon>
        <taxon>Ecdysozoa</taxon>
        <taxon>Arthropoda</taxon>
        <taxon>Chelicerata</taxon>
        <taxon>Arachnida</taxon>
        <taxon>Araneae</taxon>
        <taxon>Araneomorphae</taxon>
        <taxon>Entelegynae</taxon>
        <taxon>Araneoidea</taxon>
        <taxon>Araneidae</taxon>
        <taxon>Caerostris</taxon>
    </lineage>
</organism>
<dbReference type="EMBL" id="BPLR01009988">
    <property type="protein sequence ID" value="GIY35979.1"/>
    <property type="molecule type" value="Genomic_DNA"/>
</dbReference>
<protein>
    <submittedName>
        <fullName evidence="1">Uncharacterized protein</fullName>
    </submittedName>
</protein>
<sequence length="111" mass="12647">MFGKKLRVLLVPTIVCCGTLSSGSILLWKEGLADEIFLKKKENVILPGMPNYQKPGVILGLIHDIYKSQSHDINPLNKHVMETTSKVYGDYLDTFEKFGIDHWQQLIVLKF</sequence>
<gene>
    <name evidence="1" type="ORF">CEXT_561821</name>
</gene>
<comment type="caution">
    <text evidence="1">The sequence shown here is derived from an EMBL/GenBank/DDBJ whole genome shotgun (WGS) entry which is preliminary data.</text>
</comment>